<keyword evidence="2" id="KW-1185">Reference proteome</keyword>
<protein>
    <submittedName>
        <fullName evidence="1">Uncharacterized protein</fullName>
    </submittedName>
</protein>
<sequence>MVSASASEPVDREFYSGLRSYSVFAIICNEFASSSSYGDLEACVNLLQACFTLALLSCHSCSKIADFQCKLAASLMQTKIAIWALLCDWESNFFFLHFKMAY</sequence>
<accession>A0A4Y2PFT3</accession>
<evidence type="ECO:0000313" key="2">
    <source>
        <dbReference type="Proteomes" id="UP000499080"/>
    </source>
</evidence>
<dbReference type="AlphaFoldDB" id="A0A4Y2PFT3"/>
<comment type="caution">
    <text evidence="1">The sequence shown here is derived from an EMBL/GenBank/DDBJ whole genome shotgun (WGS) entry which is preliminary data.</text>
</comment>
<dbReference type="Proteomes" id="UP000499080">
    <property type="component" value="Unassembled WGS sequence"/>
</dbReference>
<organism evidence="1 2">
    <name type="scientific">Araneus ventricosus</name>
    <name type="common">Orbweaver spider</name>
    <name type="synonym">Epeira ventricosa</name>
    <dbReference type="NCBI Taxonomy" id="182803"/>
    <lineage>
        <taxon>Eukaryota</taxon>
        <taxon>Metazoa</taxon>
        <taxon>Ecdysozoa</taxon>
        <taxon>Arthropoda</taxon>
        <taxon>Chelicerata</taxon>
        <taxon>Arachnida</taxon>
        <taxon>Araneae</taxon>
        <taxon>Araneomorphae</taxon>
        <taxon>Entelegynae</taxon>
        <taxon>Araneoidea</taxon>
        <taxon>Araneidae</taxon>
        <taxon>Araneus</taxon>
    </lineage>
</organism>
<dbReference type="EMBL" id="BGPR01011166">
    <property type="protein sequence ID" value="GBN49929.1"/>
    <property type="molecule type" value="Genomic_DNA"/>
</dbReference>
<evidence type="ECO:0000313" key="1">
    <source>
        <dbReference type="EMBL" id="GBN49929.1"/>
    </source>
</evidence>
<reference evidence="1 2" key="1">
    <citation type="journal article" date="2019" name="Sci. Rep.">
        <title>Orb-weaving spider Araneus ventricosus genome elucidates the spidroin gene catalogue.</title>
        <authorList>
            <person name="Kono N."/>
            <person name="Nakamura H."/>
            <person name="Ohtoshi R."/>
            <person name="Moran D.A.P."/>
            <person name="Shinohara A."/>
            <person name="Yoshida Y."/>
            <person name="Fujiwara M."/>
            <person name="Mori M."/>
            <person name="Tomita M."/>
            <person name="Arakawa K."/>
        </authorList>
    </citation>
    <scope>NUCLEOTIDE SEQUENCE [LARGE SCALE GENOMIC DNA]</scope>
</reference>
<gene>
    <name evidence="1" type="ORF">AVEN_143517_1</name>
</gene>
<name>A0A4Y2PFT3_ARAVE</name>
<proteinExistence type="predicted"/>